<gene>
    <name evidence="2" type="ORF">PIB30_108268</name>
</gene>
<dbReference type="Proteomes" id="UP001341840">
    <property type="component" value="Unassembled WGS sequence"/>
</dbReference>
<dbReference type="PANTHER" id="PTHR33232:SF18">
    <property type="entry name" value="PROTEIN SIEVE ELEMENT OCCLUSION B-LIKE"/>
    <property type="match status" value="1"/>
</dbReference>
<evidence type="ECO:0000313" key="3">
    <source>
        <dbReference type="Proteomes" id="UP001341840"/>
    </source>
</evidence>
<dbReference type="InterPro" id="IPR039299">
    <property type="entry name" value="SEOA"/>
</dbReference>
<dbReference type="PANTHER" id="PTHR33232">
    <property type="entry name" value="PROTEIN SIEVE ELEMENT OCCLUSION B-LIKE"/>
    <property type="match status" value="1"/>
</dbReference>
<feature type="non-terminal residue" evidence="2">
    <location>
        <position position="1"/>
    </location>
</feature>
<dbReference type="Pfam" id="PF14577">
    <property type="entry name" value="SEO_C"/>
    <property type="match status" value="1"/>
</dbReference>
<reference evidence="2 3" key="1">
    <citation type="journal article" date="2023" name="Plants (Basel)">
        <title>Bridging the Gap: Combining Genomics and Transcriptomics Approaches to Understand Stylosanthes scabra, an Orphan Legume from the Brazilian Caatinga.</title>
        <authorList>
            <person name="Ferreira-Neto J.R.C."/>
            <person name="da Silva M.D."/>
            <person name="Binneck E."/>
            <person name="de Melo N.F."/>
            <person name="da Silva R.H."/>
            <person name="de Melo A.L.T.M."/>
            <person name="Pandolfi V."/>
            <person name="Bustamante F.O."/>
            <person name="Brasileiro-Vidal A.C."/>
            <person name="Benko-Iseppon A.M."/>
        </authorList>
    </citation>
    <scope>NUCLEOTIDE SEQUENCE [LARGE SCALE GENOMIC DNA]</scope>
    <source>
        <tissue evidence="2">Leaves</tissue>
    </source>
</reference>
<proteinExistence type="predicted"/>
<protein>
    <recommendedName>
        <fullName evidence="1">Sieve element occlusion C-terminal domain-containing protein</fullName>
    </recommendedName>
</protein>
<comment type="caution">
    <text evidence="2">The sequence shown here is derived from an EMBL/GenBank/DDBJ whole genome shotgun (WGS) entry which is preliminary data.</text>
</comment>
<evidence type="ECO:0000259" key="1">
    <source>
        <dbReference type="Pfam" id="PF14577"/>
    </source>
</evidence>
<organism evidence="2 3">
    <name type="scientific">Stylosanthes scabra</name>
    <dbReference type="NCBI Taxonomy" id="79078"/>
    <lineage>
        <taxon>Eukaryota</taxon>
        <taxon>Viridiplantae</taxon>
        <taxon>Streptophyta</taxon>
        <taxon>Embryophyta</taxon>
        <taxon>Tracheophyta</taxon>
        <taxon>Spermatophyta</taxon>
        <taxon>Magnoliopsida</taxon>
        <taxon>eudicotyledons</taxon>
        <taxon>Gunneridae</taxon>
        <taxon>Pentapetalae</taxon>
        <taxon>rosids</taxon>
        <taxon>fabids</taxon>
        <taxon>Fabales</taxon>
        <taxon>Fabaceae</taxon>
        <taxon>Papilionoideae</taxon>
        <taxon>50 kb inversion clade</taxon>
        <taxon>dalbergioids sensu lato</taxon>
        <taxon>Dalbergieae</taxon>
        <taxon>Pterocarpus clade</taxon>
        <taxon>Stylosanthes</taxon>
    </lineage>
</organism>
<name>A0ABU6UYK5_9FABA</name>
<evidence type="ECO:0000313" key="2">
    <source>
        <dbReference type="EMBL" id="MED6166337.1"/>
    </source>
</evidence>
<dbReference type="InterPro" id="IPR027944">
    <property type="entry name" value="SEO_C"/>
</dbReference>
<sequence>AQENKYVFFYGGTDITWTQRFGSYLDNIKRDSILKQTDTYIEHFNLSRIDPNSESKFWANITNSFLSKIQKHNFKTDSVLKEIQTFLSMKTEKGWALLSKGENVLRLDYNEAMMSVVEGFEIWRNKIVELQGFENAFITIATK</sequence>
<dbReference type="EMBL" id="JASCZI010125792">
    <property type="protein sequence ID" value="MED6166337.1"/>
    <property type="molecule type" value="Genomic_DNA"/>
</dbReference>
<keyword evidence="3" id="KW-1185">Reference proteome</keyword>
<accession>A0ABU6UYK5</accession>
<feature type="domain" description="Sieve element occlusion C-terminal" evidence="1">
    <location>
        <begin position="34"/>
        <end position="139"/>
    </location>
</feature>